<dbReference type="InterPro" id="IPR036412">
    <property type="entry name" value="HAD-like_sf"/>
</dbReference>
<dbReference type="AlphaFoldDB" id="A0A0R1YQ55"/>
<protein>
    <submittedName>
        <fullName evidence="1">Haloacid dehalogenase-like hydrolase</fullName>
    </submittedName>
</protein>
<dbReference type="PATRIC" id="fig|1423786.4.peg.2583"/>
<dbReference type="Proteomes" id="UP000051010">
    <property type="component" value="Unassembled WGS sequence"/>
</dbReference>
<dbReference type="GO" id="GO:0006281">
    <property type="term" value="P:DNA repair"/>
    <property type="evidence" value="ECO:0007669"/>
    <property type="project" value="TreeGrafter"/>
</dbReference>
<sequence>MGNFMTYKAVAFDLDGTIAETFPVIFDAFRKIVYRYTPQEIDDQAILATFGANEIGMLKKLIPGVKDDILDDFYRQYRASHAQLTQPFSGIKDLIATLKSHGVMVPMVTGKGDVSCRISLETLGMVDQFEPILIGSPKGSNKAANFKKILAQYQLTADQLAYIADTAGDVQACREAGIACYSAAWSRYANVDKLREVNDQVFMTVADLTAALASQI</sequence>
<gene>
    <name evidence="1" type="ORF">FD47_GL002466</name>
</gene>
<proteinExistence type="predicted"/>
<comment type="caution">
    <text evidence="1">The sequence shown here is derived from an EMBL/GenBank/DDBJ whole genome shotgun (WGS) entry which is preliminary data.</text>
</comment>
<evidence type="ECO:0000313" key="2">
    <source>
        <dbReference type="Proteomes" id="UP000051010"/>
    </source>
</evidence>
<dbReference type="GO" id="GO:0008967">
    <property type="term" value="F:phosphoglycolate phosphatase activity"/>
    <property type="evidence" value="ECO:0007669"/>
    <property type="project" value="TreeGrafter"/>
</dbReference>
<accession>A0A0R1YQ55</accession>
<dbReference type="PANTHER" id="PTHR43434:SF13">
    <property type="entry name" value="PHOSPHOGLYCOLATE PHOSPHATASE"/>
    <property type="match status" value="1"/>
</dbReference>
<dbReference type="GO" id="GO:0005829">
    <property type="term" value="C:cytosol"/>
    <property type="evidence" value="ECO:0007669"/>
    <property type="project" value="TreeGrafter"/>
</dbReference>
<dbReference type="PANTHER" id="PTHR43434">
    <property type="entry name" value="PHOSPHOGLYCOLATE PHOSPHATASE"/>
    <property type="match status" value="1"/>
</dbReference>
<reference evidence="1 2" key="1">
    <citation type="journal article" date="2015" name="Genome Announc.">
        <title>Expanding the biotechnology potential of lactobacilli through comparative genomics of 213 strains and associated genera.</title>
        <authorList>
            <person name="Sun Z."/>
            <person name="Harris H.M."/>
            <person name="McCann A."/>
            <person name="Guo C."/>
            <person name="Argimon S."/>
            <person name="Zhang W."/>
            <person name="Yang X."/>
            <person name="Jeffery I.B."/>
            <person name="Cooney J.C."/>
            <person name="Kagawa T.F."/>
            <person name="Liu W."/>
            <person name="Song Y."/>
            <person name="Salvetti E."/>
            <person name="Wrobel A."/>
            <person name="Rasinkangas P."/>
            <person name="Parkhill J."/>
            <person name="Rea M.C."/>
            <person name="O'Sullivan O."/>
            <person name="Ritari J."/>
            <person name="Douillard F.P."/>
            <person name="Paul Ross R."/>
            <person name="Yang R."/>
            <person name="Briner A.E."/>
            <person name="Felis G.E."/>
            <person name="de Vos W.M."/>
            <person name="Barrangou R."/>
            <person name="Klaenhammer T.R."/>
            <person name="Caufield P.W."/>
            <person name="Cui Y."/>
            <person name="Zhang H."/>
            <person name="O'Toole P.W."/>
        </authorList>
    </citation>
    <scope>NUCLEOTIDE SEQUENCE [LARGE SCALE GENOMIC DNA]</scope>
    <source>
        <strain evidence="1 2">DSM 18390</strain>
    </source>
</reference>
<dbReference type="SFLD" id="SFLDS00003">
    <property type="entry name" value="Haloacid_Dehalogenase"/>
    <property type="match status" value="1"/>
</dbReference>
<dbReference type="EMBL" id="AZFZ01000061">
    <property type="protein sequence ID" value="KRM41379.1"/>
    <property type="molecule type" value="Genomic_DNA"/>
</dbReference>
<dbReference type="InterPro" id="IPR041492">
    <property type="entry name" value="HAD_2"/>
</dbReference>
<dbReference type="Pfam" id="PF13419">
    <property type="entry name" value="HAD_2"/>
    <property type="match status" value="1"/>
</dbReference>
<dbReference type="Gene3D" id="3.40.50.1000">
    <property type="entry name" value="HAD superfamily/HAD-like"/>
    <property type="match status" value="1"/>
</dbReference>
<dbReference type="Gene3D" id="1.10.150.240">
    <property type="entry name" value="Putative phosphatase, domain 2"/>
    <property type="match status" value="1"/>
</dbReference>
<dbReference type="InterPro" id="IPR050155">
    <property type="entry name" value="HAD-like_hydrolase_sf"/>
</dbReference>
<name>A0A0R1YQ55_9LACO</name>
<dbReference type="SFLD" id="SFLDG01129">
    <property type="entry name" value="C1.5:_HAD__Beta-PGM__Phosphata"/>
    <property type="match status" value="1"/>
</dbReference>
<dbReference type="SUPFAM" id="SSF56784">
    <property type="entry name" value="HAD-like"/>
    <property type="match status" value="1"/>
</dbReference>
<dbReference type="InterPro" id="IPR023198">
    <property type="entry name" value="PGP-like_dom2"/>
</dbReference>
<organism evidence="1 2">
    <name type="scientific">Lentilactobacillus parafarraginis DSM 18390 = JCM 14109</name>
    <dbReference type="NCBI Taxonomy" id="1423786"/>
    <lineage>
        <taxon>Bacteria</taxon>
        <taxon>Bacillati</taxon>
        <taxon>Bacillota</taxon>
        <taxon>Bacilli</taxon>
        <taxon>Lactobacillales</taxon>
        <taxon>Lactobacillaceae</taxon>
        <taxon>Lentilactobacillus</taxon>
    </lineage>
</organism>
<evidence type="ECO:0000313" key="1">
    <source>
        <dbReference type="EMBL" id="KRM41379.1"/>
    </source>
</evidence>
<keyword evidence="1" id="KW-0378">Hydrolase</keyword>
<dbReference type="InterPro" id="IPR023214">
    <property type="entry name" value="HAD_sf"/>
</dbReference>